<dbReference type="Gene3D" id="4.10.240.10">
    <property type="entry name" value="Zn(2)-C6 fungal-type DNA-binding domain"/>
    <property type="match status" value="4"/>
</dbReference>
<dbReference type="InParanoid" id="A0A0C3ECB7"/>
<dbReference type="GO" id="GO:0005634">
    <property type="term" value="C:nucleus"/>
    <property type="evidence" value="ECO:0007669"/>
    <property type="project" value="UniProtKB-SubCell"/>
</dbReference>
<accession>A0A0C3ECB7</accession>
<dbReference type="AlphaFoldDB" id="A0A0C3ECB7"/>
<dbReference type="PROSITE" id="PS50048">
    <property type="entry name" value="ZN2_CY6_FUNGAL_2"/>
    <property type="match status" value="5"/>
</dbReference>
<feature type="region of interest" description="Disordered" evidence="6">
    <location>
        <begin position="274"/>
        <end position="294"/>
    </location>
</feature>
<dbReference type="GO" id="GO:0008270">
    <property type="term" value="F:zinc ion binding"/>
    <property type="evidence" value="ECO:0007669"/>
    <property type="project" value="InterPro"/>
</dbReference>
<dbReference type="STRING" id="1036808.A0A0C3ECB7"/>
<evidence type="ECO:0000256" key="6">
    <source>
        <dbReference type="SAM" id="MobiDB-lite"/>
    </source>
</evidence>
<name>A0A0C3ECB7_9AGAM</name>
<gene>
    <name evidence="8" type="ORF">SCLCIDRAFT_1211618</name>
</gene>
<dbReference type="Pfam" id="PF00172">
    <property type="entry name" value="Zn_clus"/>
    <property type="match status" value="5"/>
</dbReference>
<evidence type="ECO:0000259" key="7">
    <source>
        <dbReference type="PROSITE" id="PS50048"/>
    </source>
</evidence>
<dbReference type="CDD" id="cd00067">
    <property type="entry name" value="GAL4"/>
    <property type="match status" value="3"/>
</dbReference>
<feature type="compositionally biased region" description="Polar residues" evidence="6">
    <location>
        <begin position="359"/>
        <end position="382"/>
    </location>
</feature>
<keyword evidence="5" id="KW-0539">Nucleus</keyword>
<dbReference type="SUPFAM" id="SSF57701">
    <property type="entry name" value="Zn2/Cys6 DNA-binding domain"/>
    <property type="match status" value="4"/>
</dbReference>
<proteinExistence type="predicted"/>
<feature type="domain" description="Zn(2)-C6 fungal-type" evidence="7">
    <location>
        <begin position="62"/>
        <end position="89"/>
    </location>
</feature>
<feature type="domain" description="Zn(2)-C6 fungal-type" evidence="7">
    <location>
        <begin position="206"/>
        <end position="233"/>
    </location>
</feature>
<dbReference type="EMBL" id="KN822019">
    <property type="protein sequence ID" value="KIM65979.1"/>
    <property type="molecule type" value="Genomic_DNA"/>
</dbReference>
<dbReference type="OrthoDB" id="2123952at2759"/>
<feature type="region of interest" description="Disordered" evidence="6">
    <location>
        <begin position="316"/>
        <end position="344"/>
    </location>
</feature>
<reference evidence="9" key="2">
    <citation type="submission" date="2015-01" db="EMBL/GenBank/DDBJ databases">
        <title>Evolutionary Origins and Diversification of the Mycorrhizal Mutualists.</title>
        <authorList>
            <consortium name="DOE Joint Genome Institute"/>
            <consortium name="Mycorrhizal Genomics Consortium"/>
            <person name="Kohler A."/>
            <person name="Kuo A."/>
            <person name="Nagy L.G."/>
            <person name="Floudas D."/>
            <person name="Copeland A."/>
            <person name="Barry K.W."/>
            <person name="Cichocki N."/>
            <person name="Veneault-Fourrey C."/>
            <person name="LaButti K."/>
            <person name="Lindquist E.A."/>
            <person name="Lipzen A."/>
            <person name="Lundell T."/>
            <person name="Morin E."/>
            <person name="Murat C."/>
            <person name="Riley R."/>
            <person name="Ohm R."/>
            <person name="Sun H."/>
            <person name="Tunlid A."/>
            <person name="Henrissat B."/>
            <person name="Grigoriev I.V."/>
            <person name="Hibbett D.S."/>
            <person name="Martin F."/>
        </authorList>
    </citation>
    <scope>NUCLEOTIDE SEQUENCE [LARGE SCALE GENOMIC DNA]</scope>
    <source>
        <strain evidence="9">Foug A</strain>
    </source>
</reference>
<feature type="compositionally biased region" description="Low complexity" evidence="6">
    <location>
        <begin position="275"/>
        <end position="292"/>
    </location>
</feature>
<dbReference type="GO" id="GO:0045944">
    <property type="term" value="P:positive regulation of transcription by RNA polymerase II"/>
    <property type="evidence" value="ECO:0007669"/>
    <property type="project" value="TreeGrafter"/>
</dbReference>
<dbReference type="GO" id="GO:0000981">
    <property type="term" value="F:DNA-binding transcription factor activity, RNA polymerase II-specific"/>
    <property type="evidence" value="ECO:0007669"/>
    <property type="project" value="InterPro"/>
</dbReference>
<keyword evidence="9" id="KW-1185">Reference proteome</keyword>
<dbReference type="PROSITE" id="PS00463">
    <property type="entry name" value="ZN2_CY6_FUNGAL_1"/>
    <property type="match status" value="1"/>
</dbReference>
<protein>
    <recommendedName>
        <fullName evidence="7">Zn(2)-C6 fungal-type domain-containing protein</fullName>
    </recommendedName>
</protein>
<keyword evidence="2" id="KW-0805">Transcription regulation</keyword>
<evidence type="ECO:0000256" key="1">
    <source>
        <dbReference type="ARBA" id="ARBA00004123"/>
    </source>
</evidence>
<dbReference type="PANTHER" id="PTHR47540">
    <property type="entry name" value="THIAMINE REPRESSIBLE GENES REGULATORY PROTEIN THI5"/>
    <property type="match status" value="1"/>
</dbReference>
<evidence type="ECO:0000256" key="2">
    <source>
        <dbReference type="ARBA" id="ARBA00023015"/>
    </source>
</evidence>
<evidence type="ECO:0000313" key="9">
    <source>
        <dbReference type="Proteomes" id="UP000053989"/>
    </source>
</evidence>
<keyword evidence="3" id="KW-0238">DNA-binding</keyword>
<feature type="compositionally biased region" description="Polar residues" evidence="6">
    <location>
        <begin position="329"/>
        <end position="342"/>
    </location>
</feature>
<evidence type="ECO:0000256" key="3">
    <source>
        <dbReference type="ARBA" id="ARBA00023125"/>
    </source>
</evidence>
<organism evidence="8 9">
    <name type="scientific">Scleroderma citrinum Foug A</name>
    <dbReference type="NCBI Taxonomy" id="1036808"/>
    <lineage>
        <taxon>Eukaryota</taxon>
        <taxon>Fungi</taxon>
        <taxon>Dikarya</taxon>
        <taxon>Basidiomycota</taxon>
        <taxon>Agaricomycotina</taxon>
        <taxon>Agaricomycetes</taxon>
        <taxon>Agaricomycetidae</taxon>
        <taxon>Boletales</taxon>
        <taxon>Sclerodermatineae</taxon>
        <taxon>Sclerodermataceae</taxon>
        <taxon>Scleroderma</taxon>
    </lineage>
</organism>
<feature type="domain" description="Zn(2)-C6 fungal-type" evidence="7">
    <location>
        <begin position="29"/>
        <end position="61"/>
    </location>
</feature>
<comment type="subcellular location">
    <subcellularLocation>
        <location evidence="1">Nucleus</location>
    </subcellularLocation>
</comment>
<dbReference type="InterPro" id="IPR001138">
    <property type="entry name" value="Zn2Cys6_DnaBD"/>
</dbReference>
<evidence type="ECO:0000313" key="8">
    <source>
        <dbReference type="EMBL" id="KIM65979.1"/>
    </source>
</evidence>
<dbReference type="SMART" id="SM00066">
    <property type="entry name" value="GAL4"/>
    <property type="match status" value="5"/>
</dbReference>
<dbReference type="Proteomes" id="UP000053989">
    <property type="component" value="Unassembled WGS sequence"/>
</dbReference>
<feature type="region of interest" description="Disordered" evidence="6">
    <location>
        <begin position="357"/>
        <end position="382"/>
    </location>
</feature>
<evidence type="ECO:0000256" key="5">
    <source>
        <dbReference type="ARBA" id="ARBA00023242"/>
    </source>
</evidence>
<sequence length="382" mass="42250">MDSQPLPVTASLPVSDVVTTTWPRRAVKACASCRRDKIRCDGAKPCGACVKKGYTVDQCTDGCESCRRARVRCEGGKPCLRCRDMQLECADEQSAPIVRSEDAPPVIVLRSNRRKSERAKLACLSCRRDNKKCDNQRPCSRCLGRGEECVHVGRGPKLVKLRCENCRQENRKCEDSRPCRECIEQGKECVNLQRRSRGHGTRVKAACTNCRRDKVRCEGARPCTNCTKKGYQCIDRLCMACAQQGIDGECPHRPGPEQDVSEPDVVTEINQSYISHQQPQPSQSPLSHSSSPVVGTSMFSHMHMYGVPQYHLPGMTPLAGPDMPDHIQVQGQHDPSSSSSFPRATYYPVIDPQIDIPQAQANISSERYDPSSVTTDPSTGAV</sequence>
<feature type="domain" description="Zn(2)-C6 fungal-type" evidence="7">
    <location>
        <begin position="162"/>
        <end position="191"/>
    </location>
</feature>
<dbReference type="GO" id="GO:0043565">
    <property type="term" value="F:sequence-specific DNA binding"/>
    <property type="evidence" value="ECO:0007669"/>
    <property type="project" value="TreeGrafter"/>
</dbReference>
<dbReference type="InterPro" id="IPR036864">
    <property type="entry name" value="Zn2-C6_fun-type_DNA-bd_sf"/>
</dbReference>
<dbReference type="HOGENOM" id="CLU_061235_0_0_1"/>
<dbReference type="PANTHER" id="PTHR47540:SF2">
    <property type="entry name" value="ZN(II)2CYS6 TRANSCRIPTION FACTOR (EUROFUNG)"/>
    <property type="match status" value="1"/>
</dbReference>
<reference evidence="8 9" key="1">
    <citation type="submission" date="2014-04" db="EMBL/GenBank/DDBJ databases">
        <authorList>
            <consortium name="DOE Joint Genome Institute"/>
            <person name="Kuo A."/>
            <person name="Kohler A."/>
            <person name="Nagy L.G."/>
            <person name="Floudas D."/>
            <person name="Copeland A."/>
            <person name="Barry K.W."/>
            <person name="Cichocki N."/>
            <person name="Veneault-Fourrey C."/>
            <person name="LaButti K."/>
            <person name="Lindquist E.A."/>
            <person name="Lipzen A."/>
            <person name="Lundell T."/>
            <person name="Morin E."/>
            <person name="Murat C."/>
            <person name="Sun H."/>
            <person name="Tunlid A."/>
            <person name="Henrissat B."/>
            <person name="Grigoriev I.V."/>
            <person name="Hibbett D.S."/>
            <person name="Martin F."/>
            <person name="Nordberg H.P."/>
            <person name="Cantor M.N."/>
            <person name="Hua S.X."/>
        </authorList>
    </citation>
    <scope>NUCLEOTIDE SEQUENCE [LARGE SCALE GENOMIC DNA]</scope>
    <source>
        <strain evidence="8 9">Foug A</strain>
    </source>
</reference>
<dbReference type="InterPro" id="IPR051711">
    <property type="entry name" value="Stress_Response_Reg"/>
</dbReference>
<evidence type="ECO:0000256" key="4">
    <source>
        <dbReference type="ARBA" id="ARBA00023163"/>
    </source>
</evidence>
<feature type="domain" description="Zn(2)-C6 fungal-type" evidence="7">
    <location>
        <begin position="122"/>
        <end position="151"/>
    </location>
</feature>
<keyword evidence="4" id="KW-0804">Transcription</keyword>